<dbReference type="FunFam" id="3.40.50.11660:FF:000004">
    <property type="entry name" value="Glycoprotein 3-alpha-L-fucosyltransferase A"/>
    <property type="match status" value="4"/>
</dbReference>
<keyword evidence="6 12" id="KW-0812">Transmembrane</keyword>
<dbReference type="EC" id="2.4.1.-" evidence="12"/>
<evidence type="ECO:0000256" key="10">
    <source>
        <dbReference type="ARBA" id="ARBA00023136"/>
    </source>
</evidence>
<dbReference type="InterPro" id="IPR001503">
    <property type="entry name" value="Glyco_trans_10"/>
</dbReference>
<evidence type="ECO:0000256" key="13">
    <source>
        <dbReference type="SAM" id="MobiDB-lite"/>
    </source>
</evidence>
<evidence type="ECO:0000256" key="3">
    <source>
        <dbReference type="ARBA" id="ARBA00008919"/>
    </source>
</evidence>
<evidence type="ECO:0000256" key="9">
    <source>
        <dbReference type="ARBA" id="ARBA00023034"/>
    </source>
</evidence>
<proteinExistence type="inferred from homology"/>
<comment type="pathway">
    <text evidence="2">Protein modification; protein glycosylation.</text>
</comment>
<evidence type="ECO:0000313" key="17">
    <source>
        <dbReference type="Proteomes" id="UP000677054"/>
    </source>
</evidence>
<evidence type="ECO:0000256" key="2">
    <source>
        <dbReference type="ARBA" id="ARBA00004922"/>
    </source>
</evidence>
<evidence type="ECO:0000259" key="14">
    <source>
        <dbReference type="Pfam" id="PF00852"/>
    </source>
</evidence>
<feature type="domain" description="Fucosyltransferase C-terminal" evidence="14">
    <location>
        <begin position="185"/>
        <end position="331"/>
    </location>
</feature>
<dbReference type="Pfam" id="PF17039">
    <property type="entry name" value="Glyco_tran_10_N"/>
    <property type="match status" value="4"/>
</dbReference>
<dbReference type="Pfam" id="PF00852">
    <property type="entry name" value="Glyco_transf_10"/>
    <property type="match status" value="4"/>
</dbReference>
<sequence>MLLRIVRHGIQYLNTSGKPWWFFRQGYLRPLPGAVSAHSLFPSRQSCGDRILNQLMYCEEQEDESTTVLKTILLQDGWPGIQLGREQFLNQQCPVNACRLTTNQSEAADAVLFGGRLPRAETPRSNQLWIANLLESPRNLRRYGLSDVDWIASYRRDSEIVTPYEKWVYYDPDVKVKTQSRNYASGKTKKVAWFVSNCRTKNRRMQYARELAKHIEVDIYGGCGSLKCPRSDEKCFRMLSEDYKFYLSFENSNCIDYITEKFFVNGLGAAPKNSFLHVDNFNSTEELAAYLHTLDQNDSLYNEYFQWKGTGEFIDTRFFCRLCAMLHAKDKVPYSGKGPELETTTSTSSGREQESSSTPDSSAGSAPCSTPKTKSLTAARGQNWRPGGEVPAPFPGPVSAQSLFPSPDERGEDRIVNQLMYFQEDENATKLKTIFLHDIWPGIPLGQQHFLNQQCPVNKCRLTKNNADVADAVLFKGRVPRRTTFPRRGKLWIVNILESAFFSMNSGSGGVDWIASYRRDSEIVTPYEKWVYYDPDAKAKNQMRNYAKGKTKKVAWFVSHCRTRNGRLEYAKELAKYIEVDIYGECGTLKCSRWDEKCFRMLSEDYKFYLSFENSNCIDYITEKFFVNGLGNDILPIALGARLEDYERAAPKNSYLHVKNFTSPEELAAYLHKLDQDDSLYNEYFRWKGTGEFIDTRFFCRLCAMLHAKDKVPYRGKGSGMEAWWRGPGGTGEFIDTQFFCRLCAMLRAKDKVPYRGKGSELEAWRKGTCLICTNWTKMIPCTTNAFNEREQGSSSTPDSSAGSAPCSAPKTKSLTEARGQKWKPGGRALADGSIRPLPGAVSAQSLLPNPYESDDDRILKQLMYSEAQDVENTMKPKTILLYDVWPGIKMGQEQFLDQQCPVDACRLTMDNSEDADAVLLKDFVPRKIMVSRHSGQVWIANLLESPLNSGMSWSKEANWIASYRRDSEIVTPYEKWVYYDPTVKAKTQTRNFAEGKTKKVAWFVSNCVTENQRMQYAKELAKHIEVDIYGGCGSLKCPRSDEKCFQMLSTDYKFYLSFENSNCIDYITEKFFVNGLCNDILPIALGARLEDYERAAPKNSFLHVGNFTSPADLAAYLHKLDQDDSLYNEYFQWKGTGEFIDTRFFCRLCAMLHAKDKVPYRGKGNGSLRPSPERVSSRSLFPYTWERGDDRIVKQLMYSERQGDTNATKLKTILLYHREWNGVQLGRDHFLDQQCPVDTCNLTMERTEAADAVLFRDRVPRKVGFPRPSSQLWIAYVLEPPQKIRRISEVANANWTATYRSDSEIVTPYEKWVYHDPEVKTKSQTRNYAKGKTKKVAWFVSNCRARNNRLQYARELAKHIEVDIYGACGTLNCPRKEGKCFEMLSQDYKFYLAFENSNCKEYITEKFFLNGLGNDILPIVMGARPEDYERVAPKNSYLHVNNFSSPEELAAYLHKLDQDDSLYNEHFQWKGTGEFINTRFFCRLCAMLHAKDKVPYRGKGPELEAWWRGPDVCA</sequence>
<keyword evidence="17" id="KW-1185">Reference proteome</keyword>
<feature type="domain" description="Fucosyltransferase N-terminal" evidence="15">
    <location>
        <begin position="444"/>
        <end position="527"/>
    </location>
</feature>
<dbReference type="InterPro" id="IPR038577">
    <property type="entry name" value="GT10-like_C_sf"/>
</dbReference>
<evidence type="ECO:0000256" key="5">
    <source>
        <dbReference type="ARBA" id="ARBA00022679"/>
    </source>
</evidence>
<gene>
    <name evidence="16" type="ORF">DSTB1V02_LOCUS9165</name>
</gene>
<dbReference type="GO" id="GO:0008417">
    <property type="term" value="F:fucosyltransferase activity"/>
    <property type="evidence" value="ECO:0007669"/>
    <property type="project" value="InterPro"/>
</dbReference>
<feature type="compositionally biased region" description="Low complexity" evidence="13">
    <location>
        <begin position="793"/>
        <end position="806"/>
    </location>
</feature>
<evidence type="ECO:0000256" key="6">
    <source>
        <dbReference type="ARBA" id="ARBA00022692"/>
    </source>
</evidence>
<evidence type="ECO:0000313" key="16">
    <source>
        <dbReference type="EMBL" id="CAD7249367.1"/>
    </source>
</evidence>
<name>A0A7R9FNE0_9CRUS</name>
<comment type="similarity">
    <text evidence="3 12">Belongs to the glycosyltransferase 10 family.</text>
</comment>
<dbReference type="Gene3D" id="3.40.50.11660">
    <property type="entry name" value="Glycosyl transferase family 10, C-terminal domain"/>
    <property type="match status" value="4"/>
</dbReference>
<reference evidence="16" key="1">
    <citation type="submission" date="2020-11" db="EMBL/GenBank/DDBJ databases">
        <authorList>
            <person name="Tran Van P."/>
        </authorList>
    </citation>
    <scope>NUCLEOTIDE SEQUENCE</scope>
</reference>
<evidence type="ECO:0000256" key="4">
    <source>
        <dbReference type="ARBA" id="ARBA00022676"/>
    </source>
</evidence>
<feature type="region of interest" description="Disordered" evidence="13">
    <location>
        <begin position="789"/>
        <end position="830"/>
    </location>
</feature>
<keyword evidence="10" id="KW-0472">Membrane</keyword>
<feature type="domain" description="Fucosyltransferase N-terminal" evidence="15">
    <location>
        <begin position="877"/>
        <end position="974"/>
    </location>
</feature>
<keyword evidence="7" id="KW-0735">Signal-anchor</keyword>
<dbReference type="GO" id="GO:0032580">
    <property type="term" value="C:Golgi cisterna membrane"/>
    <property type="evidence" value="ECO:0007669"/>
    <property type="project" value="UniProtKB-SubCell"/>
</dbReference>
<protein>
    <recommendedName>
        <fullName evidence="12">Fucosyltransferase</fullName>
        <ecNumber evidence="12">2.4.1.-</ecNumber>
    </recommendedName>
</protein>
<dbReference type="UniPathway" id="UPA00378"/>
<feature type="domain" description="Fucosyltransferase C-terminal" evidence="14">
    <location>
        <begin position="1331"/>
        <end position="1494"/>
    </location>
</feature>
<feature type="domain" description="Fucosyltransferase N-terminal" evidence="15">
    <location>
        <begin position="86"/>
        <end position="164"/>
    </location>
</feature>
<feature type="domain" description="Fucosyltransferase C-terminal" evidence="14">
    <location>
        <begin position="548"/>
        <end position="711"/>
    </location>
</feature>
<keyword evidence="5 12" id="KW-0808">Transferase</keyword>
<evidence type="ECO:0000256" key="8">
    <source>
        <dbReference type="ARBA" id="ARBA00022989"/>
    </source>
</evidence>
<dbReference type="OrthoDB" id="427096at2759"/>
<feature type="domain" description="Fucosyltransferase C-terminal" evidence="14">
    <location>
        <begin position="995"/>
        <end position="1158"/>
    </location>
</feature>
<organism evidence="16">
    <name type="scientific">Darwinula stevensoni</name>
    <dbReference type="NCBI Taxonomy" id="69355"/>
    <lineage>
        <taxon>Eukaryota</taxon>
        <taxon>Metazoa</taxon>
        <taxon>Ecdysozoa</taxon>
        <taxon>Arthropoda</taxon>
        <taxon>Crustacea</taxon>
        <taxon>Oligostraca</taxon>
        <taxon>Ostracoda</taxon>
        <taxon>Podocopa</taxon>
        <taxon>Podocopida</taxon>
        <taxon>Darwinulocopina</taxon>
        <taxon>Darwinuloidea</taxon>
        <taxon>Darwinulidae</taxon>
        <taxon>Darwinula</taxon>
    </lineage>
</organism>
<evidence type="ECO:0000256" key="12">
    <source>
        <dbReference type="RuleBase" id="RU003832"/>
    </source>
</evidence>
<evidence type="ECO:0000259" key="15">
    <source>
        <dbReference type="Pfam" id="PF17039"/>
    </source>
</evidence>
<evidence type="ECO:0000256" key="11">
    <source>
        <dbReference type="ARBA" id="ARBA00023180"/>
    </source>
</evidence>
<keyword evidence="8" id="KW-1133">Transmembrane helix</keyword>
<accession>A0A7R9FNE0</accession>
<dbReference type="EMBL" id="CAJPEV010002257">
    <property type="protein sequence ID" value="CAG0896295.1"/>
    <property type="molecule type" value="Genomic_DNA"/>
</dbReference>
<evidence type="ECO:0000256" key="1">
    <source>
        <dbReference type="ARBA" id="ARBA00004447"/>
    </source>
</evidence>
<keyword evidence="9 12" id="KW-0333">Golgi apparatus</keyword>
<comment type="subcellular location">
    <subcellularLocation>
        <location evidence="1 12">Golgi apparatus</location>
        <location evidence="1 12">Golgi stack membrane</location>
        <topology evidence="1 12">Single-pass type II membrane protein</topology>
    </subcellularLocation>
</comment>
<dbReference type="PANTHER" id="PTHR48438:SF1">
    <property type="entry name" value="ALPHA-(1,3)-FUCOSYLTRANSFERASE C-RELATED"/>
    <property type="match status" value="1"/>
</dbReference>
<evidence type="ECO:0000256" key="7">
    <source>
        <dbReference type="ARBA" id="ARBA00022968"/>
    </source>
</evidence>
<dbReference type="PANTHER" id="PTHR48438">
    <property type="entry name" value="ALPHA-(1,3)-FUCOSYLTRANSFERASE C-RELATED"/>
    <property type="match status" value="1"/>
</dbReference>
<dbReference type="Proteomes" id="UP000677054">
    <property type="component" value="Unassembled WGS sequence"/>
</dbReference>
<feature type="region of interest" description="Disordered" evidence="13">
    <location>
        <begin position="334"/>
        <end position="409"/>
    </location>
</feature>
<feature type="compositionally biased region" description="Low complexity" evidence="13">
    <location>
        <begin position="341"/>
        <end position="367"/>
    </location>
</feature>
<dbReference type="EMBL" id="LR901774">
    <property type="protein sequence ID" value="CAD7249367.1"/>
    <property type="molecule type" value="Genomic_DNA"/>
</dbReference>
<dbReference type="SUPFAM" id="SSF53756">
    <property type="entry name" value="UDP-Glycosyltransferase/glycogen phosphorylase"/>
    <property type="match status" value="4"/>
</dbReference>
<keyword evidence="4 12" id="KW-0328">Glycosyltransferase</keyword>
<feature type="domain" description="Fucosyltransferase N-terminal" evidence="15">
    <location>
        <begin position="1210"/>
        <end position="1310"/>
    </location>
</feature>
<dbReference type="InterPro" id="IPR055270">
    <property type="entry name" value="Glyco_tran_10_C"/>
</dbReference>
<dbReference type="InterPro" id="IPR031481">
    <property type="entry name" value="Glyco_tran_10_N"/>
</dbReference>
<keyword evidence="11" id="KW-0325">Glycoprotein</keyword>